<sequence length="342" mass="39768">MNIERNGKSSDIRNLESTIKALAGTIDFILFLFRLLNQHLGQIINNLSPLPNVFTTEGSSIILSETFNSIIASGELITKILPSEKLCGKEKLNAFWYRHSALISYEYEALILLRYSLFSAFTSYYGVAFTELRSAMEAIVLGAIYDLLAIPKYRNNAKILQEIRGFSKALGFDKLLKTLNEELGENRAEVSAEIFDIINEKIQEFNPEASFIKYLRQLKDWEIIDDEMFRDINSYYVELSKYVHRIHPNFSDVGIRILADKDWLDLEPIPETLFEYLHKFNDINGLRTYLVLKVFSIDLIDDEFRKCIDWPELDKGIQLTKELAKTYTFWRYVAQILDYLKT</sequence>
<organism evidence="1 2">
    <name type="scientific">Ignisphaera aggregans (strain DSM 17230 / JCM 13409 / AQ1.S1)</name>
    <dbReference type="NCBI Taxonomy" id="583356"/>
    <lineage>
        <taxon>Archaea</taxon>
        <taxon>Thermoproteota</taxon>
        <taxon>Thermoprotei</taxon>
        <taxon>Desulfurococcales</taxon>
        <taxon>Desulfurococcaceae</taxon>
        <taxon>Ignisphaera</taxon>
    </lineage>
</organism>
<dbReference type="AlphaFoldDB" id="E0ST90"/>
<name>E0ST90_IGNAA</name>
<dbReference type="KEGG" id="iag:Igag_0737"/>
<dbReference type="HOGENOM" id="CLU_810398_0_0_2"/>
<keyword evidence="2" id="KW-1185">Reference proteome</keyword>
<gene>
    <name evidence="1" type="ordered locus">Igag_0737</name>
</gene>
<accession>E0ST90</accession>
<reference evidence="1 2" key="1">
    <citation type="journal article" date="2010" name="Stand. Genomic Sci.">
        <title>Complete genome sequence of Ignisphaera aggregans type strain (AQ1.S1).</title>
        <authorList>
            <person name="Goker M."/>
            <person name="Held B."/>
            <person name="Lapidus A."/>
            <person name="Nolan M."/>
            <person name="Spring S."/>
            <person name="Yasawong M."/>
            <person name="Lucas S."/>
            <person name="Glavina Del Rio T."/>
            <person name="Tice H."/>
            <person name="Cheng J.F."/>
            <person name="Goodwin L."/>
            <person name="Tapia R."/>
            <person name="Pitluck S."/>
            <person name="Liolios K."/>
            <person name="Ivanova N."/>
            <person name="Mavromatis K."/>
            <person name="Mikhailova N."/>
            <person name="Pati A."/>
            <person name="Chen A."/>
            <person name="Palaniappan K."/>
            <person name="Brambilla E."/>
            <person name="Land M."/>
            <person name="Hauser L."/>
            <person name="Chang Y.J."/>
            <person name="Jeffries C.D."/>
            <person name="Brettin T."/>
            <person name="Detter J.C."/>
            <person name="Han C."/>
            <person name="Rohde M."/>
            <person name="Sikorski J."/>
            <person name="Woyke T."/>
            <person name="Bristow J."/>
            <person name="Eisen J.A."/>
            <person name="Markowitz V."/>
            <person name="Hugenholtz P."/>
            <person name="Kyrpides N.C."/>
            <person name="Klenk H.P."/>
        </authorList>
    </citation>
    <scope>NUCLEOTIDE SEQUENCE [LARGE SCALE GENOMIC DNA]</scope>
    <source>
        <strain evidence="2">DSM 17230 / JCM 13409 / AQ1.S1</strain>
    </source>
</reference>
<evidence type="ECO:0000313" key="2">
    <source>
        <dbReference type="Proteomes" id="UP000001304"/>
    </source>
</evidence>
<dbReference type="STRING" id="583356.Igag_0737"/>
<dbReference type="BioCyc" id="IAGG583356:GHAH-733-MONOMER"/>
<dbReference type="Proteomes" id="UP000001304">
    <property type="component" value="Chromosome"/>
</dbReference>
<protein>
    <submittedName>
        <fullName evidence="1">Uncharacterized protein</fullName>
    </submittedName>
</protein>
<evidence type="ECO:0000313" key="1">
    <source>
        <dbReference type="EMBL" id="ADM27567.1"/>
    </source>
</evidence>
<dbReference type="EMBL" id="CP002098">
    <property type="protein sequence ID" value="ADM27567.1"/>
    <property type="molecule type" value="Genomic_DNA"/>
</dbReference>
<proteinExistence type="predicted"/>